<feature type="region of interest" description="Disordered" evidence="1">
    <location>
        <begin position="168"/>
        <end position="196"/>
    </location>
</feature>
<keyword evidence="2" id="KW-1133">Transmembrane helix</keyword>
<gene>
    <name evidence="3" type="ORF">GKJPGBOP_02039</name>
</gene>
<dbReference type="Proteomes" id="UP000286746">
    <property type="component" value="Unassembled WGS sequence"/>
</dbReference>
<evidence type="ECO:0000313" key="3">
    <source>
        <dbReference type="EMBL" id="GCD42379.1"/>
    </source>
</evidence>
<protein>
    <submittedName>
        <fullName evidence="3">Aminoglycoside phosphotransferase</fullName>
    </submittedName>
</protein>
<keyword evidence="2" id="KW-0812">Transmembrane</keyword>
<comment type="caution">
    <text evidence="3">The sequence shown here is derived from an EMBL/GenBank/DDBJ whole genome shotgun (WGS) entry which is preliminary data.</text>
</comment>
<name>A0A401VZ74_STREY</name>
<feature type="transmembrane region" description="Helical" evidence="2">
    <location>
        <begin position="99"/>
        <end position="121"/>
    </location>
</feature>
<keyword evidence="3" id="KW-0808">Transferase</keyword>
<dbReference type="AlphaFoldDB" id="A0A401VZ74"/>
<reference evidence="3 4" key="1">
    <citation type="submission" date="2018-11" db="EMBL/GenBank/DDBJ databases">
        <title>Whole genome sequence of Streptomyces paromomycinus NBRC 15454(T).</title>
        <authorList>
            <person name="Komaki H."/>
            <person name="Tamura T."/>
        </authorList>
    </citation>
    <scope>NUCLEOTIDE SEQUENCE [LARGE SCALE GENOMIC DNA]</scope>
    <source>
        <strain evidence="3 4">NBRC 15454</strain>
    </source>
</reference>
<accession>A0A401VZ74</accession>
<evidence type="ECO:0000313" key="4">
    <source>
        <dbReference type="Proteomes" id="UP000286746"/>
    </source>
</evidence>
<evidence type="ECO:0000256" key="2">
    <source>
        <dbReference type="SAM" id="Phobius"/>
    </source>
</evidence>
<evidence type="ECO:0000256" key="1">
    <source>
        <dbReference type="SAM" id="MobiDB-lite"/>
    </source>
</evidence>
<proteinExistence type="predicted"/>
<dbReference type="EMBL" id="BHZD01000001">
    <property type="protein sequence ID" value="GCD42379.1"/>
    <property type="molecule type" value="Genomic_DNA"/>
</dbReference>
<dbReference type="GO" id="GO:0016740">
    <property type="term" value="F:transferase activity"/>
    <property type="evidence" value="ECO:0007669"/>
    <property type="project" value="UniProtKB-KW"/>
</dbReference>
<sequence>MVGSSSSEAGAAYQAAGWRDAVSRAIAGTMNPATSAIIPGYRSPMDEVEVVVAHSERATVRVGDVFLKADADEARIDAECESLVTNGLLPARLPAGLDVVAVAVAVAVAVTAVAVAVAVGVRAPGADRWPIRPSLRGCDWCRPCAEEAQQACGPQFGQQQPMQALHCRSPSSAQSRSRRRRSRADSGPLPYAGPSAAGLRAMRKAWAVRSANLPS</sequence>
<organism evidence="3 4">
    <name type="scientific">Streptomyces paromomycinus</name>
    <name type="common">Streptomyces rimosus subsp. paromomycinus</name>
    <dbReference type="NCBI Taxonomy" id="92743"/>
    <lineage>
        <taxon>Bacteria</taxon>
        <taxon>Bacillati</taxon>
        <taxon>Actinomycetota</taxon>
        <taxon>Actinomycetes</taxon>
        <taxon>Kitasatosporales</taxon>
        <taxon>Streptomycetaceae</taxon>
        <taxon>Streptomyces</taxon>
    </lineage>
</organism>
<keyword evidence="4" id="KW-1185">Reference proteome</keyword>
<keyword evidence="2" id="KW-0472">Membrane</keyword>